<keyword evidence="5 14" id="KW-0444">Lipid biosynthesis</keyword>
<reference evidence="16" key="2">
    <citation type="journal article" date="2016" name="Sci. Rep.">
        <title>Dictyocaulus viviparus genome, variome and transcriptome elucidate lungworm biology and support future intervention.</title>
        <authorList>
            <person name="McNulty S.N."/>
            <person name="Strube C."/>
            <person name="Rosa B.A."/>
            <person name="Martin J.C."/>
            <person name="Tyagi R."/>
            <person name="Choi Y.J."/>
            <person name="Wang Q."/>
            <person name="Hallsworth Pepin K."/>
            <person name="Zhang X."/>
            <person name="Ozersky P."/>
            <person name="Wilson R.K."/>
            <person name="Sternberg P.W."/>
            <person name="Gasser R.B."/>
            <person name="Mitreva M."/>
        </authorList>
    </citation>
    <scope>NUCLEOTIDE SEQUENCE [LARGE SCALE GENOMIC DNA]</scope>
    <source>
        <strain evidence="16">HannoverDv2000</strain>
    </source>
</reference>
<evidence type="ECO:0000256" key="10">
    <source>
        <dbReference type="ARBA" id="ARBA00023136"/>
    </source>
</evidence>
<keyword evidence="16" id="KW-1185">Reference proteome</keyword>
<keyword evidence="11 14" id="KW-0275">Fatty acid biosynthesis</keyword>
<dbReference type="EC" id="4.2.1.134" evidence="4 14"/>
<evidence type="ECO:0000256" key="8">
    <source>
        <dbReference type="ARBA" id="ARBA00022989"/>
    </source>
</evidence>
<keyword evidence="9 14" id="KW-0443">Lipid metabolism</keyword>
<keyword evidence="14" id="KW-0256">Endoplasmic reticulum</keyword>
<dbReference type="GO" id="GO:0042761">
    <property type="term" value="P:very long-chain fatty acid biosynthetic process"/>
    <property type="evidence" value="ECO:0007669"/>
    <property type="project" value="TreeGrafter"/>
</dbReference>
<dbReference type="EMBL" id="KN716791">
    <property type="protein sequence ID" value="KJH41597.1"/>
    <property type="molecule type" value="Genomic_DNA"/>
</dbReference>
<protein>
    <recommendedName>
        <fullName evidence="4 14">Very-long-chain (3R)-3-hydroxyacyl-CoA dehydratase</fullName>
        <ecNumber evidence="4 14">4.2.1.134</ecNumber>
    </recommendedName>
</protein>
<evidence type="ECO:0000256" key="1">
    <source>
        <dbReference type="ARBA" id="ARBA00004141"/>
    </source>
</evidence>
<keyword evidence="10 14" id="KW-0472">Membrane</keyword>
<evidence type="ECO:0000256" key="13">
    <source>
        <dbReference type="ARBA" id="ARBA00036671"/>
    </source>
</evidence>
<evidence type="ECO:0000256" key="6">
    <source>
        <dbReference type="ARBA" id="ARBA00022692"/>
    </source>
</evidence>
<feature type="transmembrane region" description="Helical" evidence="14">
    <location>
        <begin position="126"/>
        <end position="144"/>
    </location>
</feature>
<accession>A0A0D8XCU4</accession>
<dbReference type="GO" id="GO:0102158">
    <property type="term" value="F:very-long-chain (3R)-3-hydroxyacyl-CoA dehydratase activity"/>
    <property type="evidence" value="ECO:0007669"/>
    <property type="project" value="UniProtKB-EC"/>
</dbReference>
<evidence type="ECO:0000256" key="5">
    <source>
        <dbReference type="ARBA" id="ARBA00022516"/>
    </source>
</evidence>
<dbReference type="STRING" id="29172.A0A0D8XCU4"/>
<dbReference type="OrthoDB" id="46988at2759"/>
<comment type="subcellular location">
    <subcellularLocation>
        <location evidence="14">Endoplasmic reticulum membrane</location>
        <topology evidence="14">Multi-pass membrane protein</topology>
    </subcellularLocation>
    <subcellularLocation>
        <location evidence="1">Membrane</location>
        <topology evidence="1">Multi-pass membrane protein</topology>
    </subcellularLocation>
</comment>
<reference evidence="15 16" key="1">
    <citation type="submission" date="2013-11" db="EMBL/GenBank/DDBJ databases">
        <title>Draft genome of the bovine lungworm Dictyocaulus viviparus.</title>
        <authorList>
            <person name="Mitreva M."/>
        </authorList>
    </citation>
    <scope>NUCLEOTIDE SEQUENCE [LARGE SCALE GENOMIC DNA]</scope>
    <source>
        <strain evidence="15 16">HannoverDv2000</strain>
    </source>
</reference>
<comment type="catalytic activity">
    <reaction evidence="13 14">
        <text>a very-long-chain (3R)-3-hydroxyacyl-CoA = a very-long-chain (2E)-enoyl-CoA + H2O</text>
        <dbReference type="Rhea" id="RHEA:45812"/>
        <dbReference type="ChEBI" id="CHEBI:15377"/>
        <dbReference type="ChEBI" id="CHEBI:83728"/>
        <dbReference type="ChEBI" id="CHEBI:85440"/>
        <dbReference type="EC" id="4.2.1.134"/>
    </reaction>
</comment>
<sequence length="233" mass="26997">MLAFQDTVNRKTAIRKTKPLFQRKFGVAERNRWGLILFKTVRGLFDRLPWPQLYASVENEVELFQTFAILEVVHALLGLVRSPIGTTLMQITSRLVLVWPILYVCATARSSVGVPMLLIAWSVTEVIRYSFYALGLFDVVLYFLTWVRYSFFIVLYPLGVIGELLTLIGSLPEVAERKHLTLEMPNPFNMAFSFYWVLIVLAILYIPGFPQLYLYMFAQRKKVLSTDMAKKRR</sequence>
<feature type="transmembrane region" description="Helical" evidence="14">
    <location>
        <begin position="96"/>
        <end position="120"/>
    </location>
</feature>
<evidence type="ECO:0000256" key="4">
    <source>
        <dbReference type="ARBA" id="ARBA00013122"/>
    </source>
</evidence>
<dbReference type="Pfam" id="PF04387">
    <property type="entry name" value="PTPLA"/>
    <property type="match status" value="1"/>
</dbReference>
<gene>
    <name evidence="15" type="ORF">DICVIV_12422</name>
</gene>
<dbReference type="InterPro" id="IPR007482">
    <property type="entry name" value="Tyr_Pase-like_PTPLA"/>
</dbReference>
<evidence type="ECO:0000256" key="7">
    <source>
        <dbReference type="ARBA" id="ARBA00022832"/>
    </source>
</evidence>
<feature type="transmembrane region" description="Helical" evidence="14">
    <location>
        <begin position="151"/>
        <end position="172"/>
    </location>
</feature>
<dbReference type="PANTHER" id="PTHR11035">
    <property type="entry name" value="VERY-LONG-CHAIN (3R)-3-HYDROXYACYL-COA DEHYDRATASE"/>
    <property type="match status" value="1"/>
</dbReference>
<keyword evidence="8 14" id="KW-1133">Transmembrane helix</keyword>
<comment type="pathway">
    <text evidence="2 14">Lipid metabolism; fatty acid biosynthesis.</text>
</comment>
<dbReference type="GO" id="GO:0030148">
    <property type="term" value="P:sphingolipid biosynthetic process"/>
    <property type="evidence" value="ECO:0007669"/>
    <property type="project" value="TreeGrafter"/>
</dbReference>
<comment type="function">
    <text evidence="14">Catalyzes the third of the four reactions of the long-chain fatty acids elongation cycle. This endoplasmic reticulum-bound enzymatic process, allows the addition of two carbons to the chain of long- and very long-chain fatty acids/VLCFAs per cycle. This enzyme catalyzes the dehydration of the 3-hydroxyacyl-CoA intermediate into trans-2,3-enoyl-CoA, within each cycle of fatty acid elongation. Thereby, it participates to the production of VLCFAs of different chain lengths that are involved in multiple biological processes as precursors of membrane lipids and lipid mediators.</text>
</comment>
<comment type="caution">
    <text evidence="14">Lacks conserved residue(s) required for the propagation of feature annotation.</text>
</comment>
<organism evidence="15 16">
    <name type="scientific">Dictyocaulus viviparus</name>
    <name type="common">Bovine lungworm</name>
    <dbReference type="NCBI Taxonomy" id="29172"/>
    <lineage>
        <taxon>Eukaryota</taxon>
        <taxon>Metazoa</taxon>
        <taxon>Ecdysozoa</taxon>
        <taxon>Nematoda</taxon>
        <taxon>Chromadorea</taxon>
        <taxon>Rhabditida</taxon>
        <taxon>Rhabditina</taxon>
        <taxon>Rhabditomorpha</taxon>
        <taxon>Strongyloidea</taxon>
        <taxon>Metastrongylidae</taxon>
        <taxon>Dictyocaulus</taxon>
    </lineage>
</organism>
<comment type="similarity">
    <text evidence="3 14">Belongs to the very long-chain fatty acids dehydratase HACD family.</text>
</comment>
<keyword evidence="6 14" id="KW-0812">Transmembrane</keyword>
<evidence type="ECO:0000256" key="12">
    <source>
        <dbReference type="ARBA" id="ARBA00023239"/>
    </source>
</evidence>
<keyword evidence="12 14" id="KW-0456">Lyase</keyword>
<evidence type="ECO:0000313" key="16">
    <source>
        <dbReference type="Proteomes" id="UP000053766"/>
    </source>
</evidence>
<evidence type="ECO:0000256" key="2">
    <source>
        <dbReference type="ARBA" id="ARBA00005194"/>
    </source>
</evidence>
<dbReference type="GO" id="GO:0030497">
    <property type="term" value="P:fatty acid elongation"/>
    <property type="evidence" value="ECO:0007669"/>
    <property type="project" value="TreeGrafter"/>
</dbReference>
<dbReference type="AlphaFoldDB" id="A0A0D8XCU4"/>
<evidence type="ECO:0000256" key="14">
    <source>
        <dbReference type="RuleBase" id="RU363109"/>
    </source>
</evidence>
<dbReference type="UniPathway" id="UPA00094"/>
<evidence type="ECO:0000256" key="3">
    <source>
        <dbReference type="ARBA" id="ARBA00007811"/>
    </source>
</evidence>
<evidence type="ECO:0000256" key="11">
    <source>
        <dbReference type="ARBA" id="ARBA00023160"/>
    </source>
</evidence>
<keyword evidence="7 14" id="KW-0276">Fatty acid metabolism</keyword>
<feature type="transmembrane region" description="Helical" evidence="14">
    <location>
        <begin position="192"/>
        <end position="215"/>
    </location>
</feature>
<dbReference type="Proteomes" id="UP000053766">
    <property type="component" value="Unassembled WGS sequence"/>
</dbReference>
<evidence type="ECO:0000256" key="9">
    <source>
        <dbReference type="ARBA" id="ARBA00023098"/>
    </source>
</evidence>
<dbReference type="PANTHER" id="PTHR11035:SF3">
    <property type="entry name" value="VERY-LONG-CHAIN (3R)-3-HYDROXYACYL-COA DEHYDRATASE"/>
    <property type="match status" value="1"/>
</dbReference>
<evidence type="ECO:0000313" key="15">
    <source>
        <dbReference type="EMBL" id="KJH41597.1"/>
    </source>
</evidence>
<proteinExistence type="inferred from homology"/>
<dbReference type="GO" id="GO:0005789">
    <property type="term" value="C:endoplasmic reticulum membrane"/>
    <property type="evidence" value="ECO:0007669"/>
    <property type="project" value="UniProtKB-SubCell"/>
</dbReference>
<name>A0A0D8XCU4_DICVI</name>